<keyword evidence="2" id="KW-1185">Reference proteome</keyword>
<dbReference type="RefSeq" id="WP_067478867.1">
    <property type="nucleotide sequence ID" value="NZ_CP015961.1"/>
</dbReference>
<evidence type="ECO:0008006" key="3">
    <source>
        <dbReference type="Google" id="ProtNLM"/>
    </source>
</evidence>
<dbReference type="InterPro" id="IPR027961">
    <property type="entry name" value="DUF4442"/>
</dbReference>
<evidence type="ECO:0000313" key="1">
    <source>
        <dbReference type="EMBL" id="ANI93919.1"/>
    </source>
</evidence>
<dbReference type="STRING" id="499555.BJL86_3160"/>
<dbReference type="SUPFAM" id="SSF54637">
    <property type="entry name" value="Thioesterase/thiol ester dehydrase-isomerase"/>
    <property type="match status" value="1"/>
</dbReference>
<gene>
    <name evidence="1" type="ORF">BJL86_3160</name>
</gene>
<dbReference type="OrthoDB" id="793353at2"/>
<protein>
    <recommendedName>
        <fullName evidence="3">Thioesterase</fullName>
    </recommendedName>
</protein>
<dbReference type="InterPro" id="IPR029069">
    <property type="entry name" value="HotDog_dom_sf"/>
</dbReference>
<dbReference type="Proteomes" id="UP000186104">
    <property type="component" value="Chromosome"/>
</dbReference>
<dbReference type="CDD" id="cd03443">
    <property type="entry name" value="PaaI_thioesterase"/>
    <property type="match status" value="1"/>
</dbReference>
<reference evidence="1 2" key="1">
    <citation type="submission" date="2016-06" db="EMBL/GenBank/DDBJ databases">
        <title>Complete genome sequence of a saline-alkali tolerant type strain Dietzia timorensis ID05-A0528T.</title>
        <authorList>
            <person name="Wu X."/>
        </authorList>
    </citation>
    <scope>NUCLEOTIDE SEQUENCE [LARGE SCALE GENOMIC DNA]</scope>
    <source>
        <strain evidence="1 2">ID05-A0528</strain>
    </source>
</reference>
<dbReference type="Gene3D" id="3.10.129.10">
    <property type="entry name" value="Hotdog Thioesterase"/>
    <property type="match status" value="1"/>
</dbReference>
<name>A0A173LQE1_9ACTN</name>
<evidence type="ECO:0000313" key="2">
    <source>
        <dbReference type="Proteomes" id="UP000186104"/>
    </source>
</evidence>
<proteinExistence type="predicted"/>
<dbReference type="AlphaFoldDB" id="A0A173LQE1"/>
<accession>A0A173LQE1</accession>
<dbReference type="Pfam" id="PF14539">
    <property type="entry name" value="DUF4442"/>
    <property type="match status" value="1"/>
</dbReference>
<sequence>MNSPAAQSTKPTPTMQLWNKLSAKPLGTRLFSLGVALKAPYFGTVLPHVVEMRPGKAVVTAPKWWGIQNHIGTFHAIAACNLAEMAMGMVAEATVPSTHRWLPKGMTTEYLKITSGGLTATAELDEIPDFSAITSGVEIPVPVTFSDAEGKESVRATITIWVTPKK</sequence>
<dbReference type="KEGG" id="dtm:BJL86_3160"/>
<dbReference type="EMBL" id="CP015961">
    <property type="protein sequence ID" value="ANI93919.1"/>
    <property type="molecule type" value="Genomic_DNA"/>
</dbReference>
<organism evidence="1 2">
    <name type="scientific">Dietzia timorensis</name>
    <dbReference type="NCBI Taxonomy" id="499555"/>
    <lineage>
        <taxon>Bacteria</taxon>
        <taxon>Bacillati</taxon>
        <taxon>Actinomycetota</taxon>
        <taxon>Actinomycetes</taxon>
        <taxon>Mycobacteriales</taxon>
        <taxon>Dietziaceae</taxon>
        <taxon>Dietzia</taxon>
    </lineage>
</organism>